<keyword evidence="1" id="KW-0472">Membrane</keyword>
<dbReference type="EMBL" id="CP022188">
    <property type="protein sequence ID" value="AWI79937.1"/>
    <property type="molecule type" value="Genomic_DNA"/>
</dbReference>
<gene>
    <name evidence="2" type="ORF">CEW87_11525</name>
</gene>
<feature type="transmembrane region" description="Helical" evidence="1">
    <location>
        <begin position="34"/>
        <end position="54"/>
    </location>
</feature>
<proteinExistence type="predicted"/>
<keyword evidence="1" id="KW-1133">Transmembrane helix</keyword>
<dbReference type="AlphaFoldDB" id="A0A2U8H1T1"/>
<dbReference type="Proteomes" id="UP000244902">
    <property type="component" value="Chromosome"/>
</dbReference>
<accession>A0A2U8H1T1</accession>
<evidence type="ECO:0000256" key="1">
    <source>
        <dbReference type="SAM" id="Phobius"/>
    </source>
</evidence>
<evidence type="ECO:0000313" key="3">
    <source>
        <dbReference type="Proteomes" id="UP000244902"/>
    </source>
</evidence>
<evidence type="ECO:0000313" key="2">
    <source>
        <dbReference type="EMBL" id="AWI79937.1"/>
    </source>
</evidence>
<reference evidence="2 3" key="1">
    <citation type="submission" date="2017-06" db="EMBL/GenBank/DDBJ databases">
        <title>Azoarcus sp. TSNA42 complete genome sequence.</title>
        <authorList>
            <person name="Woo J.-H."/>
            <person name="Kim H.-S."/>
        </authorList>
    </citation>
    <scope>NUCLEOTIDE SEQUENCE [LARGE SCALE GENOMIC DNA]</scope>
    <source>
        <strain evidence="2 3">TSNA42</strain>
    </source>
</reference>
<protein>
    <submittedName>
        <fullName evidence="2">Uncharacterized protein</fullName>
    </submittedName>
</protein>
<organism evidence="2 3">
    <name type="scientific">Parazoarcus communis</name>
    <dbReference type="NCBI Taxonomy" id="41977"/>
    <lineage>
        <taxon>Bacteria</taxon>
        <taxon>Pseudomonadati</taxon>
        <taxon>Pseudomonadota</taxon>
        <taxon>Betaproteobacteria</taxon>
        <taxon>Rhodocyclales</taxon>
        <taxon>Zoogloeaceae</taxon>
        <taxon>Parazoarcus</taxon>
    </lineage>
</organism>
<name>A0A2U8H1T1_9RHOO</name>
<sequence length="67" mass="6561">MLGLPGLACLLGGLVLLAGDFSDVHPVLAESGTAIALIVSAIALLGSAAFPVVLRHLADADAPAADQ</sequence>
<keyword evidence="1" id="KW-0812">Transmembrane</keyword>